<dbReference type="Proteomes" id="UP000013783">
    <property type="component" value="Unassembled WGS sequence"/>
</dbReference>
<dbReference type="eggNOG" id="COG5492">
    <property type="taxonomic scope" value="Bacteria"/>
</dbReference>
<sequence length="567" mass="62898">MRTGKVISIGILSMMLLGVMVPVKTVADHSSEVRESVKLIEEDELDSDQLIDDEVKLHDGADLINQASEDSIESVAPYYDFVDQNTGIGYSSGGYVSAEDSGMSMTYMSSYKITSFTPGKVTDINLPTYANAMALADIDEMVFANKGITSVSGGSLMRRYRRAIFMNNEITSVQILGANVLRIESDAFSGNQIKNLSFGKTLDSIDINAFRNQKFSKEFSPSETISLQSLFSDNQVVQTAMSTGGGNSAIAVSNISSSHVTYNASTGIFTRGSRREPFTFNFALTTIIDGNRINYSGVYSVDYDMDETAFEIKKHYIEIPQYTNLDLYENISFVTDKYGNVVDKHEHVYLSSDEVDTSRPGSWDIRYYYENLVRDVVVNVLAVYDLSFETNGGSEILPQQAVVNSHWAKPAPPTKANFQFDGWYIDRECTEPFDFSQPATESRTIYAKWLENYTVNIPMRISLNSQTEVAISGINRGNEDLSVRINKNETSISDDNQLILKHKSDSSIESLSQLSWNGSTSDPDSPVLFIPSGNGVVQEAGVISLKEPKQIQAGSYEGRIVFKISYE</sequence>
<evidence type="ECO:0000313" key="3">
    <source>
        <dbReference type="EMBL" id="EOT64513.1"/>
    </source>
</evidence>
<name>R2P462_9ENTE</name>
<proteinExistence type="predicted"/>
<dbReference type="Gene3D" id="3.80.10.10">
    <property type="entry name" value="Ribonuclease Inhibitor"/>
    <property type="match status" value="1"/>
</dbReference>
<dbReference type="GO" id="GO:0030313">
    <property type="term" value="C:cell envelope"/>
    <property type="evidence" value="ECO:0007669"/>
    <property type="project" value="UniProtKB-SubCell"/>
</dbReference>
<dbReference type="InterPro" id="IPR042229">
    <property type="entry name" value="Listeria/Bacterioides_rpt_sf"/>
</dbReference>
<dbReference type="RefSeq" id="WP_010740552.1">
    <property type="nucleotide sequence ID" value="NZ_KB946250.1"/>
</dbReference>
<comment type="caution">
    <text evidence="2">The sequence shown here is derived from an EMBL/GenBank/DDBJ whole genome shotgun (WGS) entry which is preliminary data.</text>
</comment>
<reference evidence="2 4" key="1">
    <citation type="submission" date="2013-02" db="EMBL/GenBank/DDBJ databases">
        <title>The Genome Sequence of Enterococcus malodoratus ATCC_43197.</title>
        <authorList>
            <consortium name="The Broad Institute Genome Sequencing Platform"/>
            <consortium name="The Broad Institute Genome Sequencing Center for Infectious Disease"/>
            <person name="Earl A.M."/>
            <person name="Gilmore M.S."/>
            <person name="Lebreton F."/>
            <person name="Walker B."/>
            <person name="Young S.K."/>
            <person name="Zeng Q."/>
            <person name="Gargeya S."/>
            <person name="Fitzgerald M."/>
            <person name="Haas B."/>
            <person name="Abouelleil A."/>
            <person name="Alvarado L."/>
            <person name="Arachchi H.M."/>
            <person name="Berlin A.M."/>
            <person name="Chapman S.B."/>
            <person name="Dewar J."/>
            <person name="Goldberg J."/>
            <person name="Griggs A."/>
            <person name="Gujja S."/>
            <person name="Hansen M."/>
            <person name="Howarth C."/>
            <person name="Imamovic A."/>
            <person name="Larimer J."/>
            <person name="McCowan C."/>
            <person name="Murphy C."/>
            <person name="Neiman D."/>
            <person name="Pearson M."/>
            <person name="Priest M."/>
            <person name="Roberts A."/>
            <person name="Saif S."/>
            <person name="Shea T."/>
            <person name="Sisk P."/>
            <person name="Sykes S."/>
            <person name="Wortman J."/>
            <person name="Nusbaum C."/>
            <person name="Birren B."/>
        </authorList>
    </citation>
    <scope>NUCLEOTIDE SEQUENCE [LARGE SCALE GENOMIC DNA]</scope>
    <source>
        <strain evidence="2 4">ATCC 43197</strain>
    </source>
</reference>
<reference evidence="3 5" key="2">
    <citation type="submission" date="2013-03" db="EMBL/GenBank/DDBJ databases">
        <title>The Genome Sequence of Enterococcus malodoratus ATCC_43197 (PacBio/Illumina hybrid assembly).</title>
        <authorList>
            <consortium name="The Broad Institute Genomics Platform"/>
            <consortium name="The Broad Institute Genome Sequencing Center for Infectious Disease"/>
            <person name="Earl A."/>
            <person name="Russ C."/>
            <person name="Gilmore M."/>
            <person name="Surin D."/>
            <person name="Walker B."/>
            <person name="Young S."/>
            <person name="Zeng Q."/>
            <person name="Gargeya S."/>
            <person name="Fitzgerald M."/>
            <person name="Haas B."/>
            <person name="Abouelleil A."/>
            <person name="Allen A.W."/>
            <person name="Alvarado L."/>
            <person name="Arachchi H.M."/>
            <person name="Berlin A.M."/>
            <person name="Chapman S.B."/>
            <person name="Gainer-Dewar J."/>
            <person name="Goldberg J."/>
            <person name="Griggs A."/>
            <person name="Gujja S."/>
            <person name="Hansen M."/>
            <person name="Howarth C."/>
            <person name="Imamovic A."/>
            <person name="Ireland A."/>
            <person name="Larimer J."/>
            <person name="McCowan C."/>
            <person name="Murphy C."/>
            <person name="Pearson M."/>
            <person name="Poon T.W."/>
            <person name="Priest M."/>
            <person name="Roberts A."/>
            <person name="Saif S."/>
            <person name="Shea T."/>
            <person name="Sisk P."/>
            <person name="Sykes S."/>
            <person name="Wortman J."/>
            <person name="Nusbaum C."/>
            <person name="Birren B."/>
        </authorList>
    </citation>
    <scope>NUCLEOTIDE SEQUENCE [LARGE SCALE GENOMIC DNA]</scope>
    <source>
        <strain evidence="3 5">ATCC 43197</strain>
    </source>
</reference>
<organism evidence="2 4">
    <name type="scientific">Enterococcus malodoratus ATCC 43197</name>
    <dbReference type="NCBI Taxonomy" id="1158601"/>
    <lineage>
        <taxon>Bacteria</taxon>
        <taxon>Bacillati</taxon>
        <taxon>Bacillota</taxon>
        <taxon>Bacilli</taxon>
        <taxon>Lactobacillales</taxon>
        <taxon>Enterococcaceae</taxon>
        <taxon>Enterococcus</taxon>
    </lineage>
</organism>
<dbReference type="InterPro" id="IPR026906">
    <property type="entry name" value="LRR_5"/>
</dbReference>
<dbReference type="Gene3D" id="2.60.40.4270">
    <property type="entry name" value="Listeria-Bacteroides repeat domain"/>
    <property type="match status" value="1"/>
</dbReference>
<dbReference type="NCBIfam" id="TIGR02543">
    <property type="entry name" value="List_Bact_rpt"/>
    <property type="match status" value="1"/>
</dbReference>
<dbReference type="STRING" id="71451.RV07_GL002601"/>
<gene>
    <name evidence="3" type="ORF">I585_03713</name>
    <name evidence="2" type="ORF">UAI_01708</name>
</gene>
<dbReference type="PATRIC" id="fig|1158601.3.peg.1674"/>
<dbReference type="EMBL" id="ASWA01000004">
    <property type="protein sequence ID" value="EOT64513.1"/>
    <property type="molecule type" value="Genomic_DNA"/>
</dbReference>
<protein>
    <recommendedName>
        <fullName evidence="6">WxL domain-containing protein</fullName>
    </recommendedName>
</protein>
<evidence type="ECO:0000313" key="2">
    <source>
        <dbReference type="EMBL" id="EOH79062.1"/>
    </source>
</evidence>
<dbReference type="InterPro" id="IPR013378">
    <property type="entry name" value="InlB-like_B-rpt"/>
</dbReference>
<dbReference type="InterPro" id="IPR032675">
    <property type="entry name" value="LRR_dom_sf"/>
</dbReference>
<evidence type="ECO:0000256" key="1">
    <source>
        <dbReference type="ARBA" id="ARBA00004196"/>
    </source>
</evidence>
<keyword evidence="5" id="KW-1185">Reference proteome</keyword>
<evidence type="ECO:0000313" key="4">
    <source>
        <dbReference type="Proteomes" id="UP000013783"/>
    </source>
</evidence>
<dbReference type="OrthoDB" id="2189111at2"/>
<dbReference type="Pfam" id="PF09479">
    <property type="entry name" value="Flg_new"/>
    <property type="match status" value="1"/>
</dbReference>
<dbReference type="Proteomes" id="UP000014148">
    <property type="component" value="Unassembled WGS sequence"/>
</dbReference>
<evidence type="ECO:0008006" key="6">
    <source>
        <dbReference type="Google" id="ProtNLM"/>
    </source>
</evidence>
<evidence type="ECO:0000313" key="5">
    <source>
        <dbReference type="Proteomes" id="UP000014148"/>
    </source>
</evidence>
<dbReference type="AlphaFoldDB" id="R2P462"/>
<accession>R2P462</accession>
<comment type="subcellular location">
    <subcellularLocation>
        <location evidence="1">Cell envelope</location>
    </subcellularLocation>
</comment>
<dbReference type="Pfam" id="PF13306">
    <property type="entry name" value="LRR_5"/>
    <property type="match status" value="1"/>
</dbReference>
<dbReference type="EMBL" id="AJAK01000011">
    <property type="protein sequence ID" value="EOH79062.1"/>
    <property type="molecule type" value="Genomic_DNA"/>
</dbReference>